<protein>
    <recommendedName>
        <fullName evidence="4">YggT family protein</fullName>
    </recommendedName>
</protein>
<dbReference type="Pfam" id="PF02325">
    <property type="entry name" value="CCB3_YggT"/>
    <property type="match status" value="2"/>
</dbReference>
<comment type="caution">
    <text evidence="2">The sequence shown here is derived from an EMBL/GenBank/DDBJ whole genome shotgun (WGS) entry which is preliminary data.</text>
</comment>
<dbReference type="EMBL" id="ADMG01000037">
    <property type="protein sequence ID" value="EKB30656.1"/>
    <property type="molecule type" value="Genomic_DNA"/>
</dbReference>
<evidence type="ECO:0000313" key="3">
    <source>
        <dbReference type="Proteomes" id="UP000005835"/>
    </source>
</evidence>
<dbReference type="Proteomes" id="UP000005835">
    <property type="component" value="Unassembled WGS sequence"/>
</dbReference>
<dbReference type="PATRIC" id="fig|742823.3.peg.1698"/>
<evidence type="ECO:0000256" key="1">
    <source>
        <dbReference type="SAM" id="Phobius"/>
    </source>
</evidence>
<keyword evidence="3" id="KW-1185">Reference proteome</keyword>
<dbReference type="InterPro" id="IPR003425">
    <property type="entry name" value="CCB3/YggT"/>
</dbReference>
<evidence type="ECO:0000313" key="2">
    <source>
        <dbReference type="EMBL" id="EKB30656.1"/>
    </source>
</evidence>
<accession>K1JKF1</accession>
<feature type="transmembrane region" description="Helical" evidence="1">
    <location>
        <begin position="163"/>
        <end position="184"/>
    </location>
</feature>
<dbReference type="RefSeq" id="WP_005436061.1">
    <property type="nucleotide sequence ID" value="NZ_JH815518.1"/>
</dbReference>
<keyword evidence="1" id="KW-0472">Membrane</keyword>
<dbReference type="STRING" id="742823.HMPREF9465_01703"/>
<name>K1JKF1_9BURK</name>
<dbReference type="OrthoDB" id="9806665at2"/>
<reference evidence="2 3" key="1">
    <citation type="submission" date="2012-05" db="EMBL/GenBank/DDBJ databases">
        <title>The Genome Sequence of Sutterella wadsworthensis 2_1_59BFAA.</title>
        <authorList>
            <consortium name="The Broad Institute Genome Sequencing Platform"/>
            <person name="Earl A."/>
            <person name="Ward D."/>
            <person name="Feldgarden M."/>
            <person name="Gevers D."/>
            <person name="Daigneault M."/>
            <person name="Strauss J."/>
            <person name="Allen-Vercoe E."/>
            <person name="Walker B."/>
            <person name="Young S.K."/>
            <person name="Zeng Q."/>
            <person name="Gargeya S."/>
            <person name="Fitzgerald M."/>
            <person name="Haas B."/>
            <person name="Abouelleil A."/>
            <person name="Alvarado L."/>
            <person name="Arachchi H.M."/>
            <person name="Berlin A.M."/>
            <person name="Chapman S.B."/>
            <person name="Goldberg J."/>
            <person name="Griggs A."/>
            <person name="Gujja S."/>
            <person name="Hansen M."/>
            <person name="Howarth C."/>
            <person name="Imamovic A."/>
            <person name="Larimer J."/>
            <person name="McCowen C."/>
            <person name="Montmayeur A."/>
            <person name="Murphy C."/>
            <person name="Neiman D."/>
            <person name="Pearson M."/>
            <person name="Priest M."/>
            <person name="Roberts A."/>
            <person name="Saif S."/>
            <person name="Shea T."/>
            <person name="Sisk P."/>
            <person name="Sykes S."/>
            <person name="Wortman J."/>
            <person name="Nusbaum C."/>
            <person name="Birren B."/>
        </authorList>
    </citation>
    <scope>NUCLEOTIDE SEQUENCE [LARGE SCALE GENOMIC DNA]</scope>
    <source>
        <strain evidence="2 3">2_1_59BFAA</strain>
    </source>
</reference>
<feature type="transmembrane region" description="Helical" evidence="1">
    <location>
        <begin position="96"/>
        <end position="124"/>
    </location>
</feature>
<gene>
    <name evidence="2" type="ORF">HMPREF9465_01703</name>
</gene>
<proteinExistence type="predicted"/>
<dbReference type="eggNOG" id="COG0762">
    <property type="taxonomic scope" value="Bacteria"/>
</dbReference>
<keyword evidence="1" id="KW-0812">Transmembrane</keyword>
<sequence length="186" mass="20863">MPTLLTGLIQFLFTSVMSILGVLLLLRAWVYVWAFSPRHPIVQLARRATDWLVEPLSKLIPRSGSYDWPSLVAALVAAVIMVLMQRVLTGMPYTPIGLVIAPLATVLRWALEMMSWGVFIWVVMTWLNPQSPMTYALGTLVDPFVRPVRKIIPMFGRFDLSPIVVIILANVLLMLVTPISHGFIPL</sequence>
<keyword evidence="1" id="KW-1133">Transmembrane helix</keyword>
<organism evidence="2 3">
    <name type="scientific">Sutterella wadsworthensis 2_1_59BFAA</name>
    <dbReference type="NCBI Taxonomy" id="742823"/>
    <lineage>
        <taxon>Bacteria</taxon>
        <taxon>Pseudomonadati</taxon>
        <taxon>Pseudomonadota</taxon>
        <taxon>Betaproteobacteria</taxon>
        <taxon>Burkholderiales</taxon>
        <taxon>Sutterellaceae</taxon>
        <taxon>Sutterella</taxon>
    </lineage>
</organism>
<dbReference type="AlphaFoldDB" id="K1JKF1"/>
<feature type="transmembrane region" description="Helical" evidence="1">
    <location>
        <begin position="12"/>
        <end position="34"/>
    </location>
</feature>
<dbReference type="HOGENOM" id="CLU_089905_0_1_4"/>
<dbReference type="GO" id="GO:0016020">
    <property type="term" value="C:membrane"/>
    <property type="evidence" value="ECO:0007669"/>
    <property type="project" value="InterPro"/>
</dbReference>
<feature type="transmembrane region" description="Helical" evidence="1">
    <location>
        <begin position="66"/>
        <end position="84"/>
    </location>
</feature>
<evidence type="ECO:0008006" key="4">
    <source>
        <dbReference type="Google" id="ProtNLM"/>
    </source>
</evidence>